<dbReference type="EMBL" id="PPEK01000003">
    <property type="protein sequence ID" value="PNV68048.1"/>
    <property type="molecule type" value="Genomic_DNA"/>
</dbReference>
<feature type="domain" description="Mechanosensitive ion channel transmembrane helices 2/3" evidence="8">
    <location>
        <begin position="783"/>
        <end position="822"/>
    </location>
</feature>
<dbReference type="InterPro" id="IPR011014">
    <property type="entry name" value="MscS_channel_TM-2"/>
</dbReference>
<dbReference type="InterPro" id="IPR049142">
    <property type="entry name" value="MS_channel_1st"/>
</dbReference>
<feature type="domain" description="Mechanosensitive ion channel MscS" evidence="6">
    <location>
        <begin position="824"/>
        <end position="888"/>
    </location>
</feature>
<dbReference type="InterPro" id="IPR010920">
    <property type="entry name" value="LSM_dom_sf"/>
</dbReference>
<evidence type="ECO:0000259" key="7">
    <source>
        <dbReference type="Pfam" id="PF21082"/>
    </source>
</evidence>
<evidence type="ECO:0000313" key="10">
    <source>
        <dbReference type="Proteomes" id="UP000236197"/>
    </source>
</evidence>
<sequence length="1025" mass="112767">MSRKLKVKIICLIAVAAISMAAMGILLSSMQNELSLDGYTTEMKQEADALEGLLSVADEGVAQSTVTYDEIYQSKAESVAFMANNDAGFEPTDAKMVEYQDLLGVDNVVVVSRDGAILAKARDTLANFSFSRFNQLRTVFADGEPSEAVEIELPEQDWLFRYYAARIDDGSMVVIEQNPDELRQLVADTGSIESVLKDIAIGQHGYLFAVSAQDYVIAYHPNADLVGADALDAGIDAVDLEDGNLAWMKLAGESLYCEVSKIGDMYYVAAVPESDMATTRNITVGVILFIFFAVMCVVIMYGIFVMREDEREGRSPEDYCTMGPLRYNKAIGRKAAVLSLVGFIGILGVSFYMQTLFALSSESVANNERAAEAVETIQRADERMTALQDQYSERYLSKARVAGYILDHNPALANRDDLQRLADTLMIQYLFTFDGNGVMTATNSSYANFTMSEDPESQSFEFRKLLQGADSVVQEAQPDEISGQLRQYIGVPLHAESGEVDGAVQIGIRPTRLEKLLETVTVDSVLNGVKVGADGFAFAVNKEDDTFVSFPDQRLVGKNALEHGMTENQFKDGYCDYVTVEGVTYYASSAETDDYYLYIAGTEGELMAERVPLTMATGGVAFVCLAAIFLLLAFEPRRSVTVAKGVGAEERDARMIDVKMPSGRTAKTESAASRWLDRSFKWSEKTAEQKTATVVRWLVGVSVIAVFAAVVFQDRIFGQGSLFSYILGGNWERGLNIFAFTACIMFVCVALTVVTIVHKLLNLLSSVLGARGETVCRLLGSFIKYATIIGMVYYCLMLVGVDTTTLLASAGILSIAISFGAKELVSDILSGLFIIFEGEFRVGDIIKVGDWRGTVVEIGVRTTKVQDGSQNIKVIRNSDISNVINMTKETSYASCDVGIEYGESLERVENILSKELPNIRKRLPAIIDGPFYKGVVELGDNSVTIRIVVQCAEPDRLQLERDLNREMKLIFDKYDISIPFPQVVVNQPVEFKKATAREKRSADRFNAEQKAAAKELGNDEDDETR</sequence>
<organism evidence="9 10">
    <name type="scientific">Enteroscipio rubneri</name>
    <dbReference type="NCBI Taxonomy" id="2070686"/>
    <lineage>
        <taxon>Bacteria</taxon>
        <taxon>Bacillati</taxon>
        <taxon>Actinomycetota</taxon>
        <taxon>Coriobacteriia</taxon>
        <taxon>Eggerthellales</taxon>
        <taxon>Eggerthellaceae</taxon>
        <taxon>Enteroscipio</taxon>
    </lineage>
</organism>
<evidence type="ECO:0000313" key="9">
    <source>
        <dbReference type="EMBL" id="PNV68048.1"/>
    </source>
</evidence>
<reference evidence="10" key="1">
    <citation type="submission" date="2018-01" db="EMBL/GenBank/DDBJ databases">
        <title>Rubneribacter badeniensis gen. nov., sp. nov., and Colonibacter rubneri, gen. nov., sp. nov., WGS of new members of the Eggerthellaceae.</title>
        <authorList>
            <person name="Danylec N."/>
            <person name="Stoll D.A."/>
            <person name="Doetsch A."/>
            <person name="Kulling S.E."/>
            <person name="Huch M."/>
        </authorList>
    </citation>
    <scope>NUCLEOTIDE SEQUENCE [LARGE SCALE GENOMIC DNA]</scope>
    <source>
        <strain evidence="10">ResAG-96</strain>
    </source>
</reference>
<feature type="transmembrane region" description="Helical" evidence="5">
    <location>
        <begin position="782"/>
        <end position="800"/>
    </location>
</feature>
<dbReference type="GO" id="GO:0008381">
    <property type="term" value="F:mechanosensitive monoatomic ion channel activity"/>
    <property type="evidence" value="ECO:0007669"/>
    <property type="project" value="InterPro"/>
</dbReference>
<feature type="transmembrane region" description="Helical" evidence="5">
    <location>
        <begin position="282"/>
        <end position="304"/>
    </location>
</feature>
<dbReference type="SUPFAM" id="SSF82689">
    <property type="entry name" value="Mechanosensitive channel protein MscS (YggB), C-terminal domain"/>
    <property type="match status" value="1"/>
</dbReference>
<feature type="compositionally biased region" description="Basic and acidic residues" evidence="4">
    <location>
        <begin position="1000"/>
        <end position="1017"/>
    </location>
</feature>
<comment type="subcellular location">
    <subcellularLocation>
        <location evidence="1">Cell membrane</location>
        <topology evidence="1">Multi-pass membrane protein</topology>
    </subcellularLocation>
</comment>
<accession>A0A2K2UCW4</accession>
<dbReference type="Gene3D" id="1.10.287.1260">
    <property type="match status" value="1"/>
</dbReference>
<comment type="similarity">
    <text evidence="2">Belongs to the MscS (TC 1.A.23) family.</text>
</comment>
<evidence type="ECO:0000256" key="5">
    <source>
        <dbReference type="SAM" id="Phobius"/>
    </source>
</evidence>
<evidence type="ECO:0000256" key="3">
    <source>
        <dbReference type="ARBA" id="ARBA00022475"/>
    </source>
</evidence>
<keyword evidence="5" id="KW-1133">Transmembrane helix</keyword>
<comment type="caution">
    <text evidence="9">The sequence shown here is derived from an EMBL/GenBank/DDBJ whole genome shotgun (WGS) entry which is preliminary data.</text>
</comment>
<protein>
    <submittedName>
        <fullName evidence="9">Small-conductance mechanosensitive channel</fullName>
    </submittedName>
</protein>
<dbReference type="PANTHER" id="PTHR30460:SF0">
    <property type="entry name" value="MODERATE CONDUCTANCE MECHANOSENSITIVE CHANNEL YBIO"/>
    <property type="match status" value="1"/>
</dbReference>
<feature type="transmembrane region" description="Helical" evidence="5">
    <location>
        <begin position="613"/>
        <end position="634"/>
    </location>
</feature>
<gene>
    <name evidence="9" type="ORF">C2L71_04210</name>
</gene>
<dbReference type="CDD" id="cd18773">
    <property type="entry name" value="PDC1_HK_sensor"/>
    <property type="match status" value="1"/>
</dbReference>
<feature type="transmembrane region" description="Helical" evidence="5">
    <location>
        <begin position="694"/>
        <end position="717"/>
    </location>
</feature>
<feature type="transmembrane region" description="Helical" evidence="5">
    <location>
        <begin position="7"/>
        <end position="27"/>
    </location>
</feature>
<feature type="region of interest" description="Disordered" evidence="4">
    <location>
        <begin position="1000"/>
        <end position="1025"/>
    </location>
</feature>
<evidence type="ECO:0000256" key="1">
    <source>
        <dbReference type="ARBA" id="ARBA00004651"/>
    </source>
</evidence>
<name>A0A2K2UCW4_9ACTN</name>
<evidence type="ECO:0000256" key="2">
    <source>
        <dbReference type="ARBA" id="ARBA00008017"/>
    </source>
</evidence>
<evidence type="ECO:0000256" key="4">
    <source>
        <dbReference type="SAM" id="MobiDB-lite"/>
    </source>
</evidence>
<dbReference type="PANTHER" id="PTHR30460">
    <property type="entry name" value="MODERATE CONDUCTANCE MECHANOSENSITIVE CHANNEL YBIO"/>
    <property type="match status" value="1"/>
</dbReference>
<dbReference type="Pfam" id="PF00924">
    <property type="entry name" value="MS_channel_2nd"/>
    <property type="match status" value="1"/>
</dbReference>
<keyword evidence="10" id="KW-1185">Reference proteome</keyword>
<dbReference type="Proteomes" id="UP000236197">
    <property type="component" value="Unassembled WGS sequence"/>
</dbReference>
<evidence type="ECO:0000259" key="8">
    <source>
        <dbReference type="Pfam" id="PF21088"/>
    </source>
</evidence>
<proteinExistence type="inferred from homology"/>
<dbReference type="InterPro" id="IPR006685">
    <property type="entry name" value="MscS_channel_2nd"/>
</dbReference>
<dbReference type="InterPro" id="IPR049278">
    <property type="entry name" value="MS_channel_C"/>
</dbReference>
<dbReference type="AlphaFoldDB" id="A0A2K2UCW4"/>
<dbReference type="OrthoDB" id="4638917at2"/>
<feature type="domain" description="Mechanosensitive ion channel MscS C-terminal" evidence="7">
    <location>
        <begin position="894"/>
        <end position="978"/>
    </location>
</feature>
<dbReference type="Pfam" id="PF21082">
    <property type="entry name" value="MS_channel_3rd"/>
    <property type="match status" value="1"/>
</dbReference>
<dbReference type="SUPFAM" id="SSF50182">
    <property type="entry name" value="Sm-like ribonucleoproteins"/>
    <property type="match status" value="1"/>
</dbReference>
<evidence type="ECO:0000259" key="6">
    <source>
        <dbReference type="Pfam" id="PF00924"/>
    </source>
</evidence>
<dbReference type="Gene3D" id="3.30.450.20">
    <property type="entry name" value="PAS domain"/>
    <property type="match status" value="2"/>
</dbReference>
<keyword evidence="3" id="KW-1003">Cell membrane</keyword>
<dbReference type="GO" id="GO:0005886">
    <property type="term" value="C:plasma membrane"/>
    <property type="evidence" value="ECO:0007669"/>
    <property type="project" value="UniProtKB-SubCell"/>
</dbReference>
<keyword evidence="5" id="KW-0812">Transmembrane</keyword>
<feature type="transmembrane region" description="Helical" evidence="5">
    <location>
        <begin position="737"/>
        <end position="761"/>
    </location>
</feature>
<dbReference type="InterPro" id="IPR011066">
    <property type="entry name" value="MscS_channel_C_sf"/>
</dbReference>
<keyword evidence="5" id="KW-0472">Membrane</keyword>
<dbReference type="RefSeq" id="WP_103264526.1">
    <property type="nucleotide sequence ID" value="NZ_CABMLE010000003.1"/>
</dbReference>
<dbReference type="Gene3D" id="3.30.70.100">
    <property type="match status" value="1"/>
</dbReference>
<dbReference type="InterPro" id="IPR045276">
    <property type="entry name" value="YbiO_bact"/>
</dbReference>
<feature type="transmembrane region" description="Helical" evidence="5">
    <location>
        <begin position="335"/>
        <end position="353"/>
    </location>
</feature>
<dbReference type="SUPFAM" id="SSF82861">
    <property type="entry name" value="Mechanosensitive channel protein MscS (YggB), transmembrane region"/>
    <property type="match status" value="1"/>
</dbReference>
<dbReference type="Pfam" id="PF21088">
    <property type="entry name" value="MS_channel_1st"/>
    <property type="match status" value="1"/>
</dbReference>